<gene>
    <name evidence="4" type="ORF">URODEC1_LOCUS68480</name>
</gene>
<dbReference type="Gene3D" id="1.20.1160.11">
    <property type="entry name" value="Paired amphipathic helix"/>
    <property type="match status" value="1"/>
</dbReference>
<dbReference type="Proteomes" id="UP001497457">
    <property type="component" value="Chromosome 27b"/>
</dbReference>
<dbReference type="InterPro" id="IPR003822">
    <property type="entry name" value="PAH"/>
</dbReference>
<organism evidence="4 5">
    <name type="scientific">Urochloa decumbens</name>
    <dbReference type="NCBI Taxonomy" id="240449"/>
    <lineage>
        <taxon>Eukaryota</taxon>
        <taxon>Viridiplantae</taxon>
        <taxon>Streptophyta</taxon>
        <taxon>Embryophyta</taxon>
        <taxon>Tracheophyta</taxon>
        <taxon>Spermatophyta</taxon>
        <taxon>Magnoliopsida</taxon>
        <taxon>Liliopsida</taxon>
        <taxon>Poales</taxon>
        <taxon>Poaceae</taxon>
        <taxon>PACMAD clade</taxon>
        <taxon>Panicoideae</taxon>
        <taxon>Panicodae</taxon>
        <taxon>Paniceae</taxon>
        <taxon>Melinidinae</taxon>
        <taxon>Urochloa</taxon>
    </lineage>
</organism>
<evidence type="ECO:0000256" key="2">
    <source>
        <dbReference type="ARBA" id="ARBA00023242"/>
    </source>
</evidence>
<comment type="subcellular location">
    <subcellularLocation>
        <location evidence="1 3">Nucleus</location>
    </subcellularLocation>
</comment>
<evidence type="ECO:0000256" key="3">
    <source>
        <dbReference type="PROSITE-ProRule" id="PRU00810"/>
    </source>
</evidence>
<dbReference type="PROSITE" id="PS51477">
    <property type="entry name" value="PAH"/>
    <property type="match status" value="1"/>
</dbReference>
<name>A0ABC9BWE7_9POAL</name>
<evidence type="ECO:0000313" key="5">
    <source>
        <dbReference type="Proteomes" id="UP001497457"/>
    </source>
</evidence>
<dbReference type="InterPro" id="IPR036600">
    <property type="entry name" value="PAH_sf"/>
</dbReference>
<keyword evidence="2 3" id="KW-0539">Nucleus</keyword>
<dbReference type="SUPFAM" id="SSF47762">
    <property type="entry name" value="PAH2 domain"/>
    <property type="match status" value="1"/>
</dbReference>
<evidence type="ECO:0000256" key="1">
    <source>
        <dbReference type="ARBA" id="ARBA00004123"/>
    </source>
</evidence>
<evidence type="ECO:0000313" key="4">
    <source>
        <dbReference type="EMBL" id="CAL5007396.1"/>
    </source>
</evidence>
<protein>
    <submittedName>
        <fullName evidence="4">Uncharacterized protein</fullName>
    </submittedName>
</protein>
<dbReference type="EMBL" id="OZ075137">
    <property type="protein sequence ID" value="CAL5007396.1"/>
    <property type="molecule type" value="Genomic_DNA"/>
</dbReference>
<proteinExistence type="predicted"/>
<dbReference type="Pfam" id="PF02671">
    <property type="entry name" value="PAH"/>
    <property type="match status" value="1"/>
</dbReference>
<sequence>MRGGGLNPGWERGVVRSMTPPFSDPRPKATIVDGMRYMVALNIEFALAEPEKYEEIVGVLRAYIAGSMDLAEVVARMEELLSGHRGRLHYFNKFLPWSYIRAHGPAGGNIH</sequence>
<reference evidence="4" key="1">
    <citation type="submission" date="2024-10" db="EMBL/GenBank/DDBJ databases">
        <authorList>
            <person name="Ryan C."/>
        </authorList>
    </citation>
    <scope>NUCLEOTIDE SEQUENCE [LARGE SCALE GENOMIC DNA]</scope>
</reference>
<dbReference type="AlphaFoldDB" id="A0ABC9BWE7"/>
<dbReference type="GO" id="GO:0005634">
    <property type="term" value="C:nucleus"/>
    <property type="evidence" value="ECO:0007669"/>
    <property type="project" value="UniProtKB-SubCell"/>
</dbReference>
<accession>A0ABC9BWE7</accession>
<keyword evidence="5" id="KW-1185">Reference proteome</keyword>